<protein>
    <submittedName>
        <fullName evidence="2">Uncharacterized protein</fullName>
    </submittedName>
</protein>
<proteinExistence type="predicted"/>
<accession>A0A1N7C4R5</accession>
<feature type="compositionally biased region" description="Acidic residues" evidence="1">
    <location>
        <begin position="36"/>
        <end position="63"/>
    </location>
</feature>
<gene>
    <name evidence="2" type="ORF">SAMN05421752_101117</name>
</gene>
<sequence length="356" mass="38957">MYRRRALSAVGGSVATLSLAGCLGDDDDGSSQGTNTEEETENEEETDTDTDDGNAETESEEETTGQTVDESAELIATADETLDEAVDEFEAALDDTDDPLGERSNAIETRPIEARIDDAETNLAAARDGATDDQLETIAALEDVVEFLRDFVAVFSAFGDAMDEFEVWEQYLDQERWEDAVRVAERAESYNDDAMDSMTVARSTFDDIETDALKDVDEIDRVELEVTLEELEDMLTVLDVFFTGGRQFAEAMIPFDDAITALEAERFQTAASEFSAADAAFTKAYHTFTDAEDDAPAEFRSDLIDMSCELDALSDAAAYYALGASEYADGNYSRGDEYFADGEAAAERCNRSDVAL</sequence>
<organism evidence="2 3">
    <name type="scientific">Natronorubrum thiooxidans</name>
    <dbReference type="NCBI Taxonomy" id="308853"/>
    <lineage>
        <taxon>Archaea</taxon>
        <taxon>Methanobacteriati</taxon>
        <taxon>Methanobacteriota</taxon>
        <taxon>Stenosarchaea group</taxon>
        <taxon>Halobacteria</taxon>
        <taxon>Halobacteriales</taxon>
        <taxon>Natrialbaceae</taxon>
        <taxon>Natronorubrum</taxon>
    </lineage>
</organism>
<dbReference type="PROSITE" id="PS51257">
    <property type="entry name" value="PROKAR_LIPOPROTEIN"/>
    <property type="match status" value="1"/>
</dbReference>
<reference evidence="3" key="1">
    <citation type="submission" date="2017-01" db="EMBL/GenBank/DDBJ databases">
        <authorList>
            <person name="Varghese N."/>
            <person name="Submissions S."/>
        </authorList>
    </citation>
    <scope>NUCLEOTIDE SEQUENCE [LARGE SCALE GENOMIC DNA]</scope>
    <source>
        <strain evidence="3">type strain: HArc-</strain>
    </source>
</reference>
<keyword evidence="3" id="KW-1185">Reference proteome</keyword>
<evidence type="ECO:0000313" key="3">
    <source>
        <dbReference type="Proteomes" id="UP000185936"/>
    </source>
</evidence>
<dbReference type="OrthoDB" id="206343at2157"/>
<dbReference type="EMBL" id="FTNR01000001">
    <property type="protein sequence ID" value="SIR58547.1"/>
    <property type="molecule type" value="Genomic_DNA"/>
</dbReference>
<evidence type="ECO:0000256" key="1">
    <source>
        <dbReference type="SAM" id="MobiDB-lite"/>
    </source>
</evidence>
<evidence type="ECO:0000313" key="2">
    <source>
        <dbReference type="EMBL" id="SIR58547.1"/>
    </source>
</evidence>
<dbReference type="Proteomes" id="UP000185936">
    <property type="component" value="Unassembled WGS sequence"/>
</dbReference>
<feature type="region of interest" description="Disordered" evidence="1">
    <location>
        <begin position="19"/>
        <end position="78"/>
    </location>
</feature>
<dbReference type="AlphaFoldDB" id="A0A1N7C4R5"/>
<dbReference type="RefSeq" id="WP_076607242.1">
    <property type="nucleotide sequence ID" value="NZ_FTNR01000001.1"/>
</dbReference>
<name>A0A1N7C4R5_9EURY</name>